<dbReference type="EMBL" id="CP017101">
    <property type="protein sequence ID" value="APO66148.1"/>
    <property type="molecule type" value="Genomic_DNA"/>
</dbReference>
<comment type="subcellular location">
    <subcellularLocation>
        <location evidence="1">Endoplasmic reticulum</location>
    </subcellularLocation>
    <subcellularLocation>
        <location evidence="2">Membrane</location>
    </subcellularLocation>
</comment>
<gene>
    <name evidence="6" type="ORF">IE4872_CH00483</name>
</gene>
<evidence type="ECO:0000256" key="4">
    <source>
        <dbReference type="ARBA" id="ARBA00023136"/>
    </source>
</evidence>
<keyword evidence="4" id="KW-0472">Membrane</keyword>
<evidence type="ECO:0000256" key="3">
    <source>
        <dbReference type="ARBA" id="ARBA00022824"/>
    </source>
</evidence>
<dbReference type="PANTHER" id="PTHR48182">
    <property type="entry name" value="PROTEIN SERAC1"/>
    <property type="match status" value="1"/>
</dbReference>
<evidence type="ECO:0000256" key="2">
    <source>
        <dbReference type="ARBA" id="ARBA00004370"/>
    </source>
</evidence>
<dbReference type="InterPro" id="IPR029058">
    <property type="entry name" value="AB_hydrolase_fold"/>
</dbReference>
<dbReference type="STRING" id="56730.IE4872_CH00483"/>
<dbReference type="Pfam" id="PF24407">
    <property type="entry name" value="HTH_upst_double_PIN"/>
    <property type="match status" value="1"/>
</dbReference>
<feature type="domain" description="HTH" evidence="5">
    <location>
        <begin position="924"/>
        <end position="993"/>
    </location>
</feature>
<dbReference type="InterPro" id="IPR056620">
    <property type="entry name" value="HTH_next_PIN-TPR-GreABC"/>
</dbReference>
<accession>A0A1L5NE53</accession>
<evidence type="ECO:0000313" key="6">
    <source>
        <dbReference type="EMBL" id="APO66148.1"/>
    </source>
</evidence>
<dbReference type="Gene3D" id="3.40.50.1820">
    <property type="entry name" value="alpha/beta hydrolase"/>
    <property type="match status" value="1"/>
</dbReference>
<dbReference type="SUPFAM" id="SSF53474">
    <property type="entry name" value="alpha/beta-Hydrolases"/>
    <property type="match status" value="1"/>
</dbReference>
<dbReference type="PANTHER" id="PTHR48182:SF2">
    <property type="entry name" value="PROTEIN SERAC1"/>
    <property type="match status" value="1"/>
</dbReference>
<dbReference type="Proteomes" id="UP000184749">
    <property type="component" value="Chromosome"/>
</dbReference>
<dbReference type="InterPro" id="IPR052374">
    <property type="entry name" value="SERAC1"/>
</dbReference>
<sequence length="1509" mass="165073">MHGLNGDKLSTWTAGGKKSSFWPDWLAKDVPGTAVWSLGYPASASRWQREGSAMALPDRAANILPLLLSAIGPTTGNVLFVGYSLGGLVVQSVLRRAETLAPQDAQMAAFLRRVRGFVLLGTPNAGSAHASAAGWLSWLFRPRETIDDLRHDNPYLRDLNTWFRGFVPTNNVKGLIIREHKPVPKLGVIVAPHSADAGLSLSIPVIPVDEDHVSLSHPVSRQSEVYRHLLDFLRAPFDAPHPDTLLVDGLNDLKDSVQDVRSGVETAVGETLEGQRKVERALQRLTAENPVVTRDAERRLTRIRQIRFTVGFEAKIECDSLMKAVEDGELSSAGKQVRQSIFAWCSRILAVPDYLAAAAAFQKAKELGESEEVTIAEAFLQEYSPNADRAKALAILGKLRTPGAYSASLMISARDNPPAVALQWLDDAGLRVDQLDADGKFRVIGLQLDSHAWSSALETVKALTDSDLEAAPCLLLVSATVYLAHAIHEDMRPAVLAPLFEQLENLPLGEDAASMAYRAKALSHFEKAAAAFEELGANRAAAMAADQALWLSLRDPTSRGDALRTLEVSMRDPNIRLRRLPMALAFGLQLDMQAVEREVDAETALSGGKSHQAAIARFALAITRKPSEVPDYIHRHRDQLLEYYIADYIDAIAVEALSTAGRVEDARSKLSELVARGAEGHIVSTLTRIVDGAVGSDPVAVHEAEYAAQPNVPKLIALVDSLRSARDVEKLADYAGKLFESVKDVANAEVYTSALYEIGADEKIIELANQFPEIVEASNVLGTNLSWAYYRLGNLKDAKSLLDRLRGKRDSQNDRFLYMNIAIASGDWSSLNAFVESEWENRDGREAVELLRAGTLAQRVGASSRSQELIRAAAAKAGNDPNILVNCYSAATSAGWENEEAIHGWLATAIETSGDDGPVKSMDLQEMLDLQPGWNERMDRVWGMLLRGEAPMFLAAEVSNRTLLDLYLRPALRNLSEVDPRKRGVIFAFAGNRPIQQIAGRRIAVDVTALLTLTLVGQLRKVLDWCESVAISHTTLGWLFQERDRLAFHQPSQVRKAVEVKRLIDQGQLHKFEGAAPPPEIEQEVGDDIARYLVTARTVDTADPSQRIVIRPFPLPKAGSLLKETADVSGFENYLAGCSDVVQALKARGHLTGPEESNALSYLRLHEKPWPHAPKVQAGATLYLDDLAVDYFQHVGLLGRLSQAGFKVFVSGSEVERANELVGFDVAGDEARRIVEELQAALRDGIGSGRVELDRLSRTEEEAAEVHPSRLMITRKSKGDVSVVDDRGVNRHSAMGETPIATSVDLLSTMANGGAISPDDLTQCVTKLRQAGLILVPCQPGEILKLLNAAPIVGGAVQETAELRAIRESLTRVRMTDALQLPAEAAWIDDFTRELLNALRGQWSDEISDSDARARSNWVIDLLDPRGWSHRSASTGAGGAERYSAMVTMLLMHTSATPAAKDRYWEWLEEAMIEEFKHEQPALYMQLVASVCTLINNAVDTPAVRGADD</sequence>
<reference evidence="6 7" key="1">
    <citation type="submission" date="2016-09" db="EMBL/GenBank/DDBJ databases">
        <title>The complete genome sequences of Rhizobium gallicum, symbiovars gallicum and phaseoli, symbionts associated to common bean (Phaseolus vulgaris).</title>
        <authorList>
            <person name="Bustos P."/>
            <person name="Santamaria R.I."/>
            <person name="Perez-Carrascal O.M."/>
            <person name="Juarez S."/>
            <person name="Lozano L."/>
            <person name="Martinez-Flores I."/>
            <person name="Martinez-Romero E."/>
            <person name="Cevallos M."/>
            <person name="Romero D."/>
            <person name="Davila G."/>
            <person name="Gonzalez V."/>
        </authorList>
    </citation>
    <scope>NUCLEOTIDE SEQUENCE [LARGE SCALE GENOMIC DNA]</scope>
    <source>
        <strain evidence="6 7">IE4872</strain>
    </source>
</reference>
<dbReference type="GO" id="GO:0016020">
    <property type="term" value="C:membrane"/>
    <property type="evidence" value="ECO:0007669"/>
    <property type="project" value="UniProtKB-SubCell"/>
</dbReference>
<name>A0A1L5NE53_9HYPH</name>
<protein>
    <recommendedName>
        <fullName evidence="5">HTH domain-containing protein</fullName>
    </recommendedName>
</protein>
<proteinExistence type="predicted"/>
<evidence type="ECO:0000259" key="5">
    <source>
        <dbReference type="Pfam" id="PF24407"/>
    </source>
</evidence>
<keyword evidence="3" id="KW-0256">Endoplasmic reticulum</keyword>
<organism evidence="6 7">
    <name type="scientific">Rhizobium gallicum</name>
    <dbReference type="NCBI Taxonomy" id="56730"/>
    <lineage>
        <taxon>Bacteria</taxon>
        <taxon>Pseudomonadati</taxon>
        <taxon>Pseudomonadota</taxon>
        <taxon>Alphaproteobacteria</taxon>
        <taxon>Hyphomicrobiales</taxon>
        <taxon>Rhizobiaceae</taxon>
        <taxon>Rhizobium/Agrobacterium group</taxon>
        <taxon>Rhizobium</taxon>
    </lineage>
</organism>
<evidence type="ECO:0000256" key="1">
    <source>
        <dbReference type="ARBA" id="ARBA00004240"/>
    </source>
</evidence>
<evidence type="ECO:0000313" key="7">
    <source>
        <dbReference type="Proteomes" id="UP000184749"/>
    </source>
</evidence>